<keyword evidence="2" id="KW-1185">Reference proteome</keyword>
<sequence length="495" mass="52761">MTVIPFAEWRPDMPALSQWAREALNVVSAEEGYVPLNAPVAVSSNALGARAQGAAWFRGTGGPVKMFAGDGTKLYLLSNAAWSDVSRTVGGVYTLAGDGAWRFAQFGSLAIAVNGIDAPQKFDLGVGTNWMALGGSPPVGTFITTVRDFVLMGKIGSTPQRVQWSGFNNAENWGTSLATQADFQDLPDGGNVTGLVGGEYGLVFQETSVRRMTYEGPPVIFRLDKIANDLGCSIPASVAGLLDMAFFLHKSGFYMVKAGQTITPIGRGKVDKTFWAEFDEINHFRASSAIDPVRGLYVFAYPSNTSVNGKPNRLLIYNWRTERWTRAAVDCEIVFGGVSQQGYTLEQLDAFGDGTLEGLPYPLDSSYWSGSLSLLLFIFDIAHKSGSFSGATLAATVETGEFNPGNGIRSVVRGCRPLIDGGSPQIQLGARETQQQQAVVYGSAVGLTPAGLAPVYGSGRYFRVKATMAAGSATVPSWSNMQGIDDLDVRSAGGQ</sequence>
<name>A0A512NCR7_9HYPH</name>
<proteinExistence type="predicted"/>
<accession>A0A512NCR7</accession>
<dbReference type="EMBL" id="BKAJ01000069">
    <property type="protein sequence ID" value="GEP56732.1"/>
    <property type="molecule type" value="Genomic_DNA"/>
</dbReference>
<evidence type="ECO:0000313" key="1">
    <source>
        <dbReference type="EMBL" id="GEP56732.1"/>
    </source>
</evidence>
<protein>
    <submittedName>
        <fullName evidence="1">Uncharacterized protein</fullName>
    </submittedName>
</protein>
<dbReference type="AlphaFoldDB" id="A0A512NCR7"/>
<dbReference type="OrthoDB" id="8175892at2"/>
<evidence type="ECO:0000313" key="2">
    <source>
        <dbReference type="Proteomes" id="UP000321058"/>
    </source>
</evidence>
<reference evidence="1 2" key="1">
    <citation type="submission" date="2019-07" db="EMBL/GenBank/DDBJ databases">
        <title>Whole genome shotgun sequence of Reyranella soli NBRC 108950.</title>
        <authorList>
            <person name="Hosoyama A."/>
            <person name="Uohara A."/>
            <person name="Ohji S."/>
            <person name="Ichikawa N."/>
        </authorList>
    </citation>
    <scope>NUCLEOTIDE SEQUENCE [LARGE SCALE GENOMIC DNA]</scope>
    <source>
        <strain evidence="1 2">NBRC 108950</strain>
    </source>
</reference>
<gene>
    <name evidence="1" type="ORF">RSO01_38980</name>
</gene>
<comment type="caution">
    <text evidence="1">The sequence shown here is derived from an EMBL/GenBank/DDBJ whole genome shotgun (WGS) entry which is preliminary data.</text>
</comment>
<dbReference type="Proteomes" id="UP000321058">
    <property type="component" value="Unassembled WGS sequence"/>
</dbReference>
<organism evidence="1 2">
    <name type="scientific">Reyranella soli</name>
    <dbReference type="NCBI Taxonomy" id="1230389"/>
    <lineage>
        <taxon>Bacteria</taxon>
        <taxon>Pseudomonadati</taxon>
        <taxon>Pseudomonadota</taxon>
        <taxon>Alphaproteobacteria</taxon>
        <taxon>Hyphomicrobiales</taxon>
        <taxon>Reyranellaceae</taxon>
        <taxon>Reyranella</taxon>
    </lineage>
</organism>
<dbReference type="RefSeq" id="WP_147150954.1">
    <property type="nucleotide sequence ID" value="NZ_BKAJ01000069.1"/>
</dbReference>